<keyword evidence="2" id="KW-1185">Reference proteome</keyword>
<evidence type="ECO:0000313" key="2">
    <source>
        <dbReference type="Proteomes" id="UP000215914"/>
    </source>
</evidence>
<dbReference type="AlphaFoldDB" id="A0A9K3JF03"/>
<proteinExistence type="predicted"/>
<evidence type="ECO:0000313" key="1">
    <source>
        <dbReference type="EMBL" id="KAF5813707.1"/>
    </source>
</evidence>
<reference evidence="1" key="1">
    <citation type="journal article" date="2017" name="Nature">
        <title>The sunflower genome provides insights into oil metabolism, flowering and Asterid evolution.</title>
        <authorList>
            <person name="Badouin H."/>
            <person name="Gouzy J."/>
            <person name="Grassa C.J."/>
            <person name="Murat F."/>
            <person name="Staton S.E."/>
            <person name="Cottret L."/>
            <person name="Lelandais-Briere C."/>
            <person name="Owens G.L."/>
            <person name="Carrere S."/>
            <person name="Mayjonade B."/>
            <person name="Legrand L."/>
            <person name="Gill N."/>
            <person name="Kane N.C."/>
            <person name="Bowers J.E."/>
            <person name="Hubner S."/>
            <person name="Bellec A."/>
            <person name="Berard A."/>
            <person name="Berges H."/>
            <person name="Blanchet N."/>
            <person name="Boniface M.C."/>
            <person name="Brunel D."/>
            <person name="Catrice O."/>
            <person name="Chaidir N."/>
            <person name="Claudel C."/>
            <person name="Donnadieu C."/>
            <person name="Faraut T."/>
            <person name="Fievet G."/>
            <person name="Helmstetter N."/>
            <person name="King M."/>
            <person name="Knapp S.J."/>
            <person name="Lai Z."/>
            <person name="Le Paslier M.C."/>
            <person name="Lippi Y."/>
            <person name="Lorenzon L."/>
            <person name="Mandel J.R."/>
            <person name="Marage G."/>
            <person name="Marchand G."/>
            <person name="Marquand E."/>
            <person name="Bret-Mestries E."/>
            <person name="Morien E."/>
            <person name="Nambeesan S."/>
            <person name="Nguyen T."/>
            <person name="Pegot-Espagnet P."/>
            <person name="Pouilly N."/>
            <person name="Raftis F."/>
            <person name="Sallet E."/>
            <person name="Schiex T."/>
            <person name="Thomas J."/>
            <person name="Vandecasteele C."/>
            <person name="Vares D."/>
            <person name="Vear F."/>
            <person name="Vautrin S."/>
            <person name="Crespi M."/>
            <person name="Mangin B."/>
            <person name="Burke J.M."/>
            <person name="Salse J."/>
            <person name="Munos S."/>
            <person name="Vincourt P."/>
            <person name="Rieseberg L.H."/>
            <person name="Langlade N.B."/>
        </authorList>
    </citation>
    <scope>NUCLEOTIDE SEQUENCE</scope>
    <source>
        <tissue evidence="1">Leaves</tissue>
    </source>
</reference>
<dbReference type="Proteomes" id="UP000215914">
    <property type="component" value="Unassembled WGS sequence"/>
</dbReference>
<name>A0A9K3JF03_HELAN</name>
<comment type="caution">
    <text evidence="1">The sequence shown here is derived from an EMBL/GenBank/DDBJ whole genome shotgun (WGS) entry which is preliminary data.</text>
</comment>
<dbReference type="EMBL" id="MNCJ02000318">
    <property type="protein sequence ID" value="KAF5813707.1"/>
    <property type="molecule type" value="Genomic_DNA"/>
</dbReference>
<dbReference type="Gramene" id="mRNA:HanXRQr2_Chr03g0101891">
    <property type="protein sequence ID" value="CDS:HanXRQr2_Chr03g0101891.1"/>
    <property type="gene ID" value="HanXRQr2_Chr03g0101891"/>
</dbReference>
<sequence>MGESVQHASRGVEEYIHGEKASFGTRGEKFCTKGAAVTGGEMGLEEAHRKEEKNIGK</sequence>
<organism evidence="1 2">
    <name type="scientific">Helianthus annuus</name>
    <name type="common">Common sunflower</name>
    <dbReference type="NCBI Taxonomy" id="4232"/>
    <lineage>
        <taxon>Eukaryota</taxon>
        <taxon>Viridiplantae</taxon>
        <taxon>Streptophyta</taxon>
        <taxon>Embryophyta</taxon>
        <taxon>Tracheophyta</taxon>
        <taxon>Spermatophyta</taxon>
        <taxon>Magnoliopsida</taxon>
        <taxon>eudicotyledons</taxon>
        <taxon>Gunneridae</taxon>
        <taxon>Pentapetalae</taxon>
        <taxon>asterids</taxon>
        <taxon>campanulids</taxon>
        <taxon>Asterales</taxon>
        <taxon>Asteraceae</taxon>
        <taxon>Asteroideae</taxon>
        <taxon>Heliantheae alliance</taxon>
        <taxon>Heliantheae</taxon>
        <taxon>Helianthus</taxon>
    </lineage>
</organism>
<reference evidence="1" key="2">
    <citation type="submission" date="2020-06" db="EMBL/GenBank/DDBJ databases">
        <title>Helianthus annuus Genome sequencing and assembly Release 2.</title>
        <authorList>
            <person name="Gouzy J."/>
            <person name="Langlade N."/>
            <person name="Munos S."/>
        </authorList>
    </citation>
    <scope>NUCLEOTIDE SEQUENCE</scope>
    <source>
        <tissue evidence="1">Leaves</tissue>
    </source>
</reference>
<accession>A0A9K3JF03</accession>
<gene>
    <name evidence="1" type="ORF">HanXRQr2_Chr03g0101891</name>
</gene>
<protein>
    <submittedName>
        <fullName evidence="1">Uncharacterized protein</fullName>
    </submittedName>
</protein>